<dbReference type="InterPro" id="IPR051102">
    <property type="entry name" value="IgSF_V-set/TM_domain"/>
</dbReference>
<evidence type="ECO:0000256" key="1">
    <source>
        <dbReference type="ARBA" id="ARBA00022729"/>
    </source>
</evidence>
<name>A0ABN9F0L9_9NEOB</name>
<organism evidence="5 6">
    <name type="scientific">Staurois parvus</name>
    <dbReference type="NCBI Taxonomy" id="386267"/>
    <lineage>
        <taxon>Eukaryota</taxon>
        <taxon>Metazoa</taxon>
        <taxon>Chordata</taxon>
        <taxon>Craniata</taxon>
        <taxon>Vertebrata</taxon>
        <taxon>Euteleostomi</taxon>
        <taxon>Amphibia</taxon>
        <taxon>Batrachia</taxon>
        <taxon>Anura</taxon>
        <taxon>Neobatrachia</taxon>
        <taxon>Ranoidea</taxon>
        <taxon>Ranidae</taxon>
        <taxon>Staurois</taxon>
    </lineage>
</organism>
<dbReference type="SUPFAM" id="SSF48726">
    <property type="entry name" value="Immunoglobulin"/>
    <property type="match status" value="1"/>
</dbReference>
<keyword evidence="1" id="KW-0732">Signal</keyword>
<dbReference type="EMBL" id="CATNWA010016033">
    <property type="protein sequence ID" value="CAI9589171.1"/>
    <property type="molecule type" value="Genomic_DNA"/>
</dbReference>
<evidence type="ECO:0000256" key="2">
    <source>
        <dbReference type="ARBA" id="ARBA00023157"/>
    </source>
</evidence>
<feature type="non-terminal residue" evidence="5">
    <location>
        <position position="1"/>
    </location>
</feature>
<evidence type="ECO:0000256" key="3">
    <source>
        <dbReference type="ARBA" id="ARBA00023319"/>
    </source>
</evidence>
<dbReference type="PANTHER" id="PTHR12207:SF34">
    <property type="entry name" value="IMMUNOGLOBULIN SUPERFAMILY MEMBER 3"/>
    <property type="match status" value="1"/>
</dbReference>
<dbReference type="Proteomes" id="UP001162483">
    <property type="component" value="Unassembled WGS sequence"/>
</dbReference>
<reference evidence="5" key="1">
    <citation type="submission" date="2023-05" db="EMBL/GenBank/DDBJ databases">
        <authorList>
            <person name="Stuckert A."/>
        </authorList>
    </citation>
    <scope>NUCLEOTIDE SEQUENCE</scope>
</reference>
<comment type="caution">
    <text evidence="5">The sequence shown here is derived from an EMBL/GenBank/DDBJ whole genome shotgun (WGS) entry which is preliminary data.</text>
</comment>
<keyword evidence="2" id="KW-1015">Disulfide bond</keyword>
<dbReference type="InterPro" id="IPR013783">
    <property type="entry name" value="Ig-like_fold"/>
</dbReference>
<sequence>EVLVVSSSVCRSRTAPGCQSSEYLGDGRRSRHPGLLHPLPVPARVQLSVSWSFHGGIRSTEPETILSTDRSGVWGPLSPRWEGRLQQLQLSPTAFKLRVPRVTAGDSGNFTCSVQEWMMGARGDWYLLAQDEALIGSVTVKNKESDLQSVICSNDALFYLVFFYPFPIFGILIITILLVRFRSRPSSKTGEGKNGVPLLWIKEPHLNYSPTCLEPPVLSIHPGTID</sequence>
<keyword evidence="4" id="KW-0812">Transmembrane</keyword>
<evidence type="ECO:0000256" key="4">
    <source>
        <dbReference type="SAM" id="Phobius"/>
    </source>
</evidence>
<keyword evidence="4" id="KW-1133">Transmembrane helix</keyword>
<keyword evidence="4" id="KW-0472">Membrane</keyword>
<evidence type="ECO:0008006" key="7">
    <source>
        <dbReference type="Google" id="ProtNLM"/>
    </source>
</evidence>
<evidence type="ECO:0000313" key="6">
    <source>
        <dbReference type="Proteomes" id="UP001162483"/>
    </source>
</evidence>
<keyword evidence="6" id="KW-1185">Reference proteome</keyword>
<evidence type="ECO:0000313" key="5">
    <source>
        <dbReference type="EMBL" id="CAI9589171.1"/>
    </source>
</evidence>
<protein>
    <recommendedName>
        <fullName evidence="7">Ig-like domain-containing protein</fullName>
    </recommendedName>
</protein>
<proteinExistence type="predicted"/>
<dbReference type="InterPro" id="IPR036179">
    <property type="entry name" value="Ig-like_dom_sf"/>
</dbReference>
<dbReference type="PANTHER" id="PTHR12207">
    <property type="entry name" value="V-SET AND TRANSMEMBRANE DOMAIN-CONTAINING PROTEIN"/>
    <property type="match status" value="1"/>
</dbReference>
<feature type="transmembrane region" description="Helical" evidence="4">
    <location>
        <begin position="156"/>
        <end position="179"/>
    </location>
</feature>
<gene>
    <name evidence="5" type="ORF">SPARVUS_LOCUS10850087</name>
</gene>
<dbReference type="Gene3D" id="2.60.40.10">
    <property type="entry name" value="Immunoglobulins"/>
    <property type="match status" value="1"/>
</dbReference>
<keyword evidence="3" id="KW-0393">Immunoglobulin domain</keyword>
<accession>A0ABN9F0L9</accession>